<dbReference type="EMBL" id="BAAAMR010000157">
    <property type="protein sequence ID" value="GAA2168477.1"/>
    <property type="molecule type" value="Genomic_DNA"/>
</dbReference>
<accession>A0ABN3AH17</accession>
<name>A0ABN3AH17_9ACTN</name>
<dbReference type="InterPro" id="IPR001647">
    <property type="entry name" value="HTH_TetR"/>
</dbReference>
<dbReference type="InterPro" id="IPR036271">
    <property type="entry name" value="Tet_transcr_reg_TetR-rel_C_sf"/>
</dbReference>
<keyword evidence="1" id="KW-0805">Transcription regulation</keyword>
<comment type="caution">
    <text evidence="6">The sequence shown here is derived from an EMBL/GenBank/DDBJ whole genome shotgun (WGS) entry which is preliminary data.</text>
</comment>
<dbReference type="PANTHER" id="PTHR47506">
    <property type="entry name" value="TRANSCRIPTIONAL REGULATORY PROTEIN"/>
    <property type="match status" value="1"/>
</dbReference>
<sequence length="211" mass="21761">MAGMRTEERITLAMAELLRKQGYAATGVNQLARAADAPTGSIYHHFKGGKRDVAAAALRSSGAAYIQLLPLLLDPHDDLVTGIEAAFAAAADDMRDTGWANMCPVGTVTGEVADTEPLLREVAGEVMGGWVEEGTRYLAGRGLPEPAARSAMYALLTALEGAFILARGLRSTDPFAAAGRSVAAYVASLVEQAADAPHAEAAPSAPGTAPA</sequence>
<dbReference type="PROSITE" id="PS50977">
    <property type="entry name" value="HTH_TETR_2"/>
    <property type="match status" value="1"/>
</dbReference>
<dbReference type="Pfam" id="PF00440">
    <property type="entry name" value="TetR_N"/>
    <property type="match status" value="1"/>
</dbReference>
<evidence type="ECO:0000256" key="4">
    <source>
        <dbReference type="PROSITE-ProRule" id="PRU00335"/>
    </source>
</evidence>
<protein>
    <submittedName>
        <fullName evidence="6">TetR/AcrR family transcriptional regulator</fullName>
    </submittedName>
</protein>
<proteinExistence type="predicted"/>
<reference evidence="6 7" key="1">
    <citation type="journal article" date="2019" name="Int. J. Syst. Evol. Microbiol.">
        <title>The Global Catalogue of Microorganisms (GCM) 10K type strain sequencing project: providing services to taxonomists for standard genome sequencing and annotation.</title>
        <authorList>
            <consortium name="The Broad Institute Genomics Platform"/>
            <consortium name="The Broad Institute Genome Sequencing Center for Infectious Disease"/>
            <person name="Wu L."/>
            <person name="Ma J."/>
        </authorList>
    </citation>
    <scope>NUCLEOTIDE SEQUENCE [LARGE SCALE GENOMIC DNA]</scope>
    <source>
        <strain evidence="6 7">JCM 13850</strain>
    </source>
</reference>
<dbReference type="InterPro" id="IPR009057">
    <property type="entry name" value="Homeodomain-like_sf"/>
</dbReference>
<dbReference type="Proteomes" id="UP001501020">
    <property type="component" value="Unassembled WGS sequence"/>
</dbReference>
<evidence type="ECO:0000259" key="5">
    <source>
        <dbReference type="PROSITE" id="PS50977"/>
    </source>
</evidence>
<keyword evidence="3" id="KW-0804">Transcription</keyword>
<evidence type="ECO:0000256" key="1">
    <source>
        <dbReference type="ARBA" id="ARBA00023015"/>
    </source>
</evidence>
<evidence type="ECO:0000313" key="7">
    <source>
        <dbReference type="Proteomes" id="UP001501020"/>
    </source>
</evidence>
<keyword evidence="2 4" id="KW-0238">DNA-binding</keyword>
<dbReference type="InterPro" id="IPR054156">
    <property type="entry name" value="YxaF_TetR_C"/>
</dbReference>
<dbReference type="SUPFAM" id="SSF46689">
    <property type="entry name" value="Homeodomain-like"/>
    <property type="match status" value="1"/>
</dbReference>
<feature type="domain" description="HTH tetR-type" evidence="5">
    <location>
        <begin position="4"/>
        <end position="64"/>
    </location>
</feature>
<keyword evidence="7" id="KW-1185">Reference proteome</keyword>
<dbReference type="Gene3D" id="1.10.357.10">
    <property type="entry name" value="Tetracycline Repressor, domain 2"/>
    <property type="match status" value="1"/>
</dbReference>
<dbReference type="SUPFAM" id="SSF48498">
    <property type="entry name" value="Tetracyclin repressor-like, C-terminal domain"/>
    <property type="match status" value="1"/>
</dbReference>
<organism evidence="6 7">
    <name type="scientific">Actinomadura napierensis</name>
    <dbReference type="NCBI Taxonomy" id="267854"/>
    <lineage>
        <taxon>Bacteria</taxon>
        <taxon>Bacillati</taxon>
        <taxon>Actinomycetota</taxon>
        <taxon>Actinomycetes</taxon>
        <taxon>Streptosporangiales</taxon>
        <taxon>Thermomonosporaceae</taxon>
        <taxon>Actinomadura</taxon>
    </lineage>
</organism>
<evidence type="ECO:0000256" key="3">
    <source>
        <dbReference type="ARBA" id="ARBA00023163"/>
    </source>
</evidence>
<dbReference type="PANTHER" id="PTHR47506:SF3">
    <property type="entry name" value="HTH-TYPE TRANSCRIPTIONAL REGULATOR LMRA"/>
    <property type="match status" value="1"/>
</dbReference>
<evidence type="ECO:0000313" key="6">
    <source>
        <dbReference type="EMBL" id="GAA2168477.1"/>
    </source>
</evidence>
<gene>
    <name evidence="6" type="ORF">GCM10009727_89990</name>
</gene>
<dbReference type="Pfam" id="PF21993">
    <property type="entry name" value="TetR_C_13_2"/>
    <property type="match status" value="1"/>
</dbReference>
<feature type="DNA-binding region" description="H-T-H motif" evidence="4">
    <location>
        <begin position="27"/>
        <end position="46"/>
    </location>
</feature>
<evidence type="ECO:0000256" key="2">
    <source>
        <dbReference type="ARBA" id="ARBA00023125"/>
    </source>
</evidence>